<dbReference type="EMBL" id="VUMD01000003">
    <property type="protein sequence ID" value="MSS35746.1"/>
    <property type="molecule type" value="Genomic_DNA"/>
</dbReference>
<dbReference type="Proteomes" id="UP000429958">
    <property type="component" value="Unassembled WGS sequence"/>
</dbReference>
<evidence type="ECO:0000313" key="2">
    <source>
        <dbReference type="Proteomes" id="UP000429958"/>
    </source>
</evidence>
<dbReference type="InterPro" id="IPR029063">
    <property type="entry name" value="SAM-dependent_MTases_sf"/>
</dbReference>
<sequence>MNKRKILIHGADTRGQKLAKRIDAMFEIAGFIERDCSIRKAVGDAFPCYGDLKEYPGEADFIFSIVEDFNGLQREYMKRGIPFDKILDFRHVHQYEKHILHQCLANEILRRNVPGAVAELGVDFGDTAKYLNLYFPDRPLYLFDTFSGFDKRDMDASQARTADLLEYYNVRSNAEHVLEKMFYPESCIIKEGYFPESLEGLEDRFAFVHIDCDLYKPITAGLEYFYPRLNRGGFIAVHDYYSLSFPQAKEAVRDFADKYHLTFVTDFFSETAVFCKE</sequence>
<accession>A0A7X2NIY1</accession>
<dbReference type="PANTHER" id="PTHR40036:SF1">
    <property type="entry name" value="MACROCIN O-METHYLTRANSFERASE"/>
    <property type="match status" value="1"/>
</dbReference>
<dbReference type="AlphaFoldDB" id="A0A7X2NIY1"/>
<evidence type="ECO:0008006" key="3">
    <source>
        <dbReference type="Google" id="ProtNLM"/>
    </source>
</evidence>
<comment type="caution">
    <text evidence="1">The sequence shown here is derived from an EMBL/GenBank/DDBJ whole genome shotgun (WGS) entry which is preliminary data.</text>
</comment>
<dbReference type="PANTHER" id="PTHR40036">
    <property type="entry name" value="MACROCIN O-METHYLTRANSFERASE"/>
    <property type="match status" value="1"/>
</dbReference>
<name>A0A7X2NIY1_9CLOT</name>
<dbReference type="InterPro" id="IPR008884">
    <property type="entry name" value="TylF_MeTrfase"/>
</dbReference>
<gene>
    <name evidence="1" type="ORF">FYJ39_03905</name>
</gene>
<proteinExistence type="predicted"/>
<keyword evidence="2" id="KW-1185">Reference proteome</keyword>
<evidence type="ECO:0000313" key="1">
    <source>
        <dbReference type="EMBL" id="MSS35746.1"/>
    </source>
</evidence>
<dbReference type="Gene3D" id="3.40.50.150">
    <property type="entry name" value="Vaccinia Virus protein VP39"/>
    <property type="match status" value="1"/>
</dbReference>
<organism evidence="1 2">
    <name type="scientific">Clostridium porci</name>
    <dbReference type="NCBI Taxonomy" id="2605778"/>
    <lineage>
        <taxon>Bacteria</taxon>
        <taxon>Bacillati</taxon>
        <taxon>Bacillota</taxon>
        <taxon>Clostridia</taxon>
        <taxon>Eubacteriales</taxon>
        <taxon>Clostridiaceae</taxon>
        <taxon>Clostridium</taxon>
    </lineage>
</organism>
<dbReference type="Pfam" id="PF05711">
    <property type="entry name" value="TylF"/>
    <property type="match status" value="1"/>
</dbReference>
<dbReference type="SUPFAM" id="SSF53335">
    <property type="entry name" value="S-adenosyl-L-methionine-dependent methyltransferases"/>
    <property type="match status" value="1"/>
</dbReference>
<protein>
    <recommendedName>
        <fullName evidence="3">Methyltransferase</fullName>
    </recommendedName>
</protein>
<reference evidence="1 2" key="1">
    <citation type="submission" date="2019-08" db="EMBL/GenBank/DDBJ databases">
        <title>In-depth cultivation of the pig gut microbiome towards novel bacterial diversity and tailored functional studies.</title>
        <authorList>
            <person name="Wylensek D."/>
            <person name="Hitch T.C.A."/>
            <person name="Clavel T."/>
        </authorList>
    </citation>
    <scope>NUCLEOTIDE SEQUENCE [LARGE SCALE GENOMIC DNA]</scope>
    <source>
        <strain evidence="1 2">WCA-389-WT-23D1</strain>
    </source>
</reference>
<dbReference type="RefSeq" id="WP_154471154.1">
    <property type="nucleotide sequence ID" value="NZ_DBEWUL010000057.1"/>
</dbReference>